<evidence type="ECO:0000313" key="4">
    <source>
        <dbReference type="Proteomes" id="UP000594262"/>
    </source>
</evidence>
<accession>A0A7M5UNW5</accession>
<evidence type="ECO:0000256" key="1">
    <source>
        <dbReference type="ARBA" id="ARBA00005298"/>
    </source>
</evidence>
<dbReference type="GeneID" id="136813125"/>
<protein>
    <recommendedName>
        <fullName evidence="2">Arrestin C-terminal-like domain-containing protein</fullName>
    </recommendedName>
</protein>
<sequence>MMTSNQLKIDMIAAEQKAGKVKMEETCEHQITHFAVRFERKCRSFFTGECIEGFIDVDVNTSRILEDIALLFRGETLACWQDNEEAGQQNTMRVHRSHWKDEMIISDLSHGTESGNGIISFPFKMYLPDGKLPSSFESKFGAVRYWLKVSLSPGTVNCQYPFTVLEKINVNDKKYQKSVSSFTEKMICWMCFRYGGISLTANIDRSAYCPGEAIAVNCRAHNKANKEMGGLKARLVQTIQYQSEDNNKIKEVEVILKAIGGNRIQRNHTKVWDNQLLWVPSIPPTNKDGDPNDIIKVLYHVQISMEIPNDADLTLKLPVTIGTIPWKDNKTSQIQQQEEEKDQSWRFMKCTDGSDCFNRSSKRYQFPMQPFIPSTIFVQDYHPFLQKQVNNNQTLQRSKWKNDERQPLLQPRHA</sequence>
<dbReference type="Proteomes" id="UP000594262">
    <property type="component" value="Unplaced"/>
</dbReference>
<dbReference type="InterPro" id="IPR014752">
    <property type="entry name" value="Arrestin-like_C"/>
</dbReference>
<dbReference type="SMART" id="SM01017">
    <property type="entry name" value="Arrestin_C"/>
    <property type="match status" value="1"/>
</dbReference>
<reference evidence="3" key="1">
    <citation type="submission" date="2021-01" db="UniProtKB">
        <authorList>
            <consortium name="EnsemblMetazoa"/>
        </authorList>
    </citation>
    <scope>IDENTIFICATION</scope>
</reference>
<dbReference type="Pfam" id="PF00339">
    <property type="entry name" value="Arrestin_N"/>
    <property type="match status" value="1"/>
</dbReference>
<dbReference type="SUPFAM" id="SSF81296">
    <property type="entry name" value="E set domains"/>
    <property type="match status" value="2"/>
</dbReference>
<comment type="similarity">
    <text evidence="1">Belongs to the arrestin family.</text>
</comment>
<dbReference type="InterPro" id="IPR050357">
    <property type="entry name" value="Arrestin_domain-protein"/>
</dbReference>
<proteinExistence type="inferred from homology"/>
<dbReference type="PANTHER" id="PTHR11188:SF17">
    <property type="entry name" value="FI21816P1"/>
    <property type="match status" value="1"/>
</dbReference>
<dbReference type="Gene3D" id="2.60.40.640">
    <property type="match status" value="2"/>
</dbReference>
<dbReference type="RefSeq" id="XP_066925755.1">
    <property type="nucleotide sequence ID" value="XM_067069654.1"/>
</dbReference>
<dbReference type="Pfam" id="PF02752">
    <property type="entry name" value="Arrestin_C"/>
    <property type="match status" value="1"/>
</dbReference>
<dbReference type="EnsemblMetazoa" id="CLYHEMT000198.1">
    <property type="protein sequence ID" value="CLYHEMP000198.1"/>
    <property type="gene ID" value="CLYHEMG000198"/>
</dbReference>
<evidence type="ECO:0000313" key="3">
    <source>
        <dbReference type="EnsemblMetazoa" id="CLYHEMP000198.1"/>
    </source>
</evidence>
<evidence type="ECO:0000259" key="2">
    <source>
        <dbReference type="SMART" id="SM01017"/>
    </source>
</evidence>
<dbReference type="InterPro" id="IPR014756">
    <property type="entry name" value="Ig_E-set"/>
</dbReference>
<dbReference type="PANTHER" id="PTHR11188">
    <property type="entry name" value="ARRESTIN DOMAIN CONTAINING PROTEIN"/>
    <property type="match status" value="1"/>
</dbReference>
<dbReference type="GO" id="GO:0015031">
    <property type="term" value="P:protein transport"/>
    <property type="evidence" value="ECO:0007669"/>
    <property type="project" value="TreeGrafter"/>
</dbReference>
<feature type="domain" description="Arrestin C-terminal-like" evidence="2">
    <location>
        <begin position="193"/>
        <end position="326"/>
    </location>
</feature>
<dbReference type="OrthoDB" id="2333384at2759"/>
<organism evidence="3 4">
    <name type="scientific">Clytia hemisphaerica</name>
    <dbReference type="NCBI Taxonomy" id="252671"/>
    <lineage>
        <taxon>Eukaryota</taxon>
        <taxon>Metazoa</taxon>
        <taxon>Cnidaria</taxon>
        <taxon>Hydrozoa</taxon>
        <taxon>Hydroidolina</taxon>
        <taxon>Leptothecata</taxon>
        <taxon>Obeliida</taxon>
        <taxon>Clytiidae</taxon>
        <taxon>Clytia</taxon>
    </lineage>
</organism>
<dbReference type="AlphaFoldDB" id="A0A7M5UNW5"/>
<dbReference type="GO" id="GO:0005737">
    <property type="term" value="C:cytoplasm"/>
    <property type="evidence" value="ECO:0007669"/>
    <property type="project" value="TreeGrafter"/>
</dbReference>
<dbReference type="InterPro" id="IPR011021">
    <property type="entry name" value="Arrestin-like_N"/>
</dbReference>
<keyword evidence="4" id="KW-1185">Reference proteome</keyword>
<name>A0A7M5UNW5_9CNID</name>
<dbReference type="InterPro" id="IPR011022">
    <property type="entry name" value="Arrestin_C-like"/>
</dbReference>